<evidence type="ECO:0000256" key="1">
    <source>
        <dbReference type="SAM" id="MobiDB-lite"/>
    </source>
</evidence>
<keyword evidence="3" id="KW-1185">Reference proteome</keyword>
<name>A0ABX7P6C4_9BACT</name>
<dbReference type="RefSeq" id="WP_206727530.1">
    <property type="nucleotide sequence ID" value="NZ_CP071090.1"/>
</dbReference>
<evidence type="ECO:0000313" key="3">
    <source>
        <dbReference type="Proteomes" id="UP000662747"/>
    </source>
</evidence>
<sequence length="329" mass="36685">MLEARVIIPHSLVEHLETPSVWGPFPEPWETANTYLPRVASQWGVRPGVADLLQALGGQFIARTSFDTNHDSWRFSVWVDQVVRGYGDLELLGFLLAHPSRADMEQHFERVPEQARSFARAMPALCFTAGEGRALLQAVAAAKADGYRKLQAHLRGPVSEQHAAFLSVTPEEGVLDLFLTNAPDSIYFAPECEEQRGKPARIEGPPFLGLRRFGWQVAGVLVFSDERRVRALAPPAEVTVGRVLHHDRRVGGLEAEARHLAAAAHADVALSLLVERAAGHGLRVRREPRRRRALLHRLAVERHLRGCRSAREQQPDEQTHTSMKPKRGP</sequence>
<feature type="region of interest" description="Disordered" evidence="1">
    <location>
        <begin position="305"/>
        <end position="329"/>
    </location>
</feature>
<dbReference type="EMBL" id="CP071090">
    <property type="protein sequence ID" value="QSQ25980.1"/>
    <property type="molecule type" value="Genomic_DNA"/>
</dbReference>
<accession>A0ABX7P6C4</accession>
<feature type="compositionally biased region" description="Basic and acidic residues" evidence="1">
    <location>
        <begin position="305"/>
        <end position="319"/>
    </location>
</feature>
<evidence type="ECO:0000313" key="2">
    <source>
        <dbReference type="EMBL" id="QSQ25980.1"/>
    </source>
</evidence>
<reference evidence="2 3" key="1">
    <citation type="submission" date="2021-02" db="EMBL/GenBank/DDBJ databases">
        <title>De Novo genome assembly of isolated myxobacteria.</title>
        <authorList>
            <person name="Stevens D.C."/>
        </authorList>
    </citation>
    <scope>NUCLEOTIDE SEQUENCE [LARGE SCALE GENOMIC DNA]</scope>
    <source>
        <strain evidence="3">SCPEA02</strain>
    </source>
</reference>
<dbReference type="Proteomes" id="UP000662747">
    <property type="component" value="Chromosome"/>
</dbReference>
<proteinExistence type="predicted"/>
<gene>
    <name evidence="2" type="ORF">JY651_14080</name>
</gene>
<protein>
    <submittedName>
        <fullName evidence="2">Uncharacterized protein</fullName>
    </submittedName>
</protein>
<organism evidence="2 3">
    <name type="scientific">Pyxidicoccus parkwayensis</name>
    <dbReference type="NCBI Taxonomy" id="2813578"/>
    <lineage>
        <taxon>Bacteria</taxon>
        <taxon>Pseudomonadati</taxon>
        <taxon>Myxococcota</taxon>
        <taxon>Myxococcia</taxon>
        <taxon>Myxococcales</taxon>
        <taxon>Cystobacterineae</taxon>
        <taxon>Myxococcaceae</taxon>
        <taxon>Pyxidicoccus</taxon>
    </lineage>
</organism>